<protein>
    <submittedName>
        <fullName evidence="4">Uncharacterized protein</fullName>
    </submittedName>
</protein>
<dbReference type="Proteomes" id="UP000185725">
    <property type="component" value="Unassembled WGS sequence"/>
</dbReference>
<dbReference type="AlphaFoldDB" id="A0A381FAZ8"/>
<evidence type="ECO:0000313" key="6">
    <source>
        <dbReference type="Proteomes" id="UP000255231"/>
    </source>
</evidence>
<feature type="compositionally biased region" description="Basic and acidic residues" evidence="1">
    <location>
        <begin position="90"/>
        <end position="104"/>
    </location>
</feature>
<organism evidence="4 6">
    <name type="scientific">Chryseobacterium indoltheticum</name>
    <dbReference type="NCBI Taxonomy" id="254"/>
    <lineage>
        <taxon>Bacteria</taxon>
        <taxon>Pseudomonadati</taxon>
        <taxon>Bacteroidota</taxon>
        <taxon>Flavobacteriia</taxon>
        <taxon>Flavobacteriales</taxon>
        <taxon>Weeksellaceae</taxon>
        <taxon>Chryseobacterium group</taxon>
        <taxon>Chryseobacterium</taxon>
    </lineage>
</organism>
<dbReference type="RefSeq" id="WP_174565101.1">
    <property type="nucleotide sequence ID" value="NZ_FTMF01000010.1"/>
</dbReference>
<keyword evidence="5" id="KW-1185">Reference proteome</keyword>
<evidence type="ECO:0000313" key="4">
    <source>
        <dbReference type="EMBL" id="SUX43759.1"/>
    </source>
</evidence>
<dbReference type="EMBL" id="FTMF01000010">
    <property type="protein sequence ID" value="SIQ91609.1"/>
    <property type="molecule type" value="Genomic_DNA"/>
</dbReference>
<feature type="transmembrane region" description="Helical" evidence="2">
    <location>
        <begin position="12"/>
        <end position="32"/>
    </location>
</feature>
<reference evidence="3 5" key="1">
    <citation type="submission" date="2017-01" db="EMBL/GenBank/DDBJ databases">
        <authorList>
            <person name="Varghese N."/>
            <person name="Submissions S."/>
        </authorList>
    </citation>
    <scope>NUCLEOTIDE SEQUENCE [LARGE SCALE GENOMIC DNA]</scope>
    <source>
        <strain evidence="3 5">ATCC 27950</strain>
    </source>
</reference>
<keyword evidence="2" id="KW-1133">Transmembrane helix</keyword>
<evidence type="ECO:0000313" key="3">
    <source>
        <dbReference type="EMBL" id="SIQ91609.1"/>
    </source>
</evidence>
<dbReference type="Proteomes" id="UP000255231">
    <property type="component" value="Unassembled WGS sequence"/>
</dbReference>
<accession>A0A381FAZ8</accession>
<dbReference type="Pfam" id="PF20554">
    <property type="entry name" value="DUF6766"/>
    <property type="match status" value="1"/>
</dbReference>
<dbReference type="InterPro" id="IPR046657">
    <property type="entry name" value="DUF6766"/>
</dbReference>
<feature type="transmembrane region" description="Helical" evidence="2">
    <location>
        <begin position="123"/>
        <end position="145"/>
    </location>
</feature>
<name>A0A381FAZ8_9FLAO</name>
<evidence type="ECO:0000256" key="1">
    <source>
        <dbReference type="SAM" id="MobiDB-lite"/>
    </source>
</evidence>
<evidence type="ECO:0000256" key="2">
    <source>
        <dbReference type="SAM" id="Phobius"/>
    </source>
</evidence>
<dbReference type="EMBL" id="UFVS01000001">
    <property type="protein sequence ID" value="SUX43759.1"/>
    <property type="molecule type" value="Genomic_DNA"/>
</dbReference>
<proteinExistence type="predicted"/>
<feature type="region of interest" description="Disordered" evidence="1">
    <location>
        <begin position="90"/>
        <end position="111"/>
    </location>
</feature>
<gene>
    <name evidence="4" type="ORF">NCTC13560_02197</name>
    <name evidence="3" type="ORF">SAMN05421682_11017</name>
</gene>
<keyword evidence="2" id="KW-0472">Membrane</keyword>
<evidence type="ECO:0000313" key="5">
    <source>
        <dbReference type="Proteomes" id="UP000185725"/>
    </source>
</evidence>
<sequence>MLKTSFVYRNSLGIVLLILMILCLVGQFFTGFTTENKELVKLGQPLLNFAEYFQSGHFIQATFENWESEFLQMMLYVLLTISLRQKGSSESKSLTEPEDVDKKPQPHPNAPWPVRKGGIYLKIYQHSLSLAFAILFLISFILHFYGSFKDENTEKIIKGEMPLRWYDYLSESRFWFESLQNWQSEFLAVFSLVVLSIWLREKGSPESKPVDMANDETP</sequence>
<reference evidence="4 6" key="2">
    <citation type="submission" date="2018-06" db="EMBL/GenBank/DDBJ databases">
        <authorList>
            <consortium name="Pathogen Informatics"/>
            <person name="Doyle S."/>
        </authorList>
    </citation>
    <scope>NUCLEOTIDE SEQUENCE [LARGE SCALE GENOMIC DNA]</scope>
    <source>
        <strain evidence="4 6">NCTC13560</strain>
    </source>
</reference>
<keyword evidence="2" id="KW-0812">Transmembrane</keyword>